<comment type="caution">
    <text evidence="2">The sequence shown here is derived from an EMBL/GenBank/DDBJ whole genome shotgun (WGS) entry which is preliminary data.</text>
</comment>
<proteinExistence type="predicted"/>
<feature type="non-terminal residue" evidence="2">
    <location>
        <position position="89"/>
    </location>
</feature>
<evidence type="ECO:0000313" key="3">
    <source>
        <dbReference type="Proteomes" id="UP001266305"/>
    </source>
</evidence>
<reference evidence="2 3" key="1">
    <citation type="submission" date="2023-05" db="EMBL/GenBank/DDBJ databases">
        <title>B98-5 Cell Line De Novo Hybrid Assembly: An Optical Mapping Approach.</title>
        <authorList>
            <person name="Kananen K."/>
            <person name="Auerbach J.A."/>
            <person name="Kautto E."/>
            <person name="Blachly J.S."/>
        </authorList>
    </citation>
    <scope>NUCLEOTIDE SEQUENCE [LARGE SCALE GENOMIC DNA]</scope>
    <source>
        <strain evidence="2">B95-8</strain>
        <tissue evidence="2">Cell line</tissue>
    </source>
</reference>
<organism evidence="2 3">
    <name type="scientific">Saguinus oedipus</name>
    <name type="common">Cotton-top tamarin</name>
    <name type="synonym">Oedipomidas oedipus</name>
    <dbReference type="NCBI Taxonomy" id="9490"/>
    <lineage>
        <taxon>Eukaryota</taxon>
        <taxon>Metazoa</taxon>
        <taxon>Chordata</taxon>
        <taxon>Craniata</taxon>
        <taxon>Vertebrata</taxon>
        <taxon>Euteleostomi</taxon>
        <taxon>Mammalia</taxon>
        <taxon>Eutheria</taxon>
        <taxon>Euarchontoglires</taxon>
        <taxon>Primates</taxon>
        <taxon>Haplorrhini</taxon>
        <taxon>Platyrrhini</taxon>
        <taxon>Cebidae</taxon>
        <taxon>Callitrichinae</taxon>
        <taxon>Saguinus</taxon>
    </lineage>
</organism>
<feature type="region of interest" description="Disordered" evidence="1">
    <location>
        <begin position="67"/>
        <end position="89"/>
    </location>
</feature>
<evidence type="ECO:0000256" key="1">
    <source>
        <dbReference type="SAM" id="MobiDB-lite"/>
    </source>
</evidence>
<accession>A0ABQ9VLV9</accession>
<protein>
    <submittedName>
        <fullName evidence="2">Uncharacterized protein</fullName>
    </submittedName>
</protein>
<name>A0ABQ9VLV9_SAGOE</name>
<feature type="region of interest" description="Disordered" evidence="1">
    <location>
        <begin position="1"/>
        <end position="38"/>
    </location>
</feature>
<dbReference type="Proteomes" id="UP001266305">
    <property type="component" value="Unassembled WGS sequence"/>
</dbReference>
<evidence type="ECO:0000313" key="2">
    <source>
        <dbReference type="EMBL" id="KAK2110136.1"/>
    </source>
</evidence>
<sequence>MGGLRRSLSPAGAQPRRGPAPPPPQPGKKPTHSSSAIFSPILRSFQDHRVRSRGASRTRFCFRLPLEARADEQKAGPQPREGGPLALAI</sequence>
<dbReference type="EMBL" id="JASSZA010000005">
    <property type="protein sequence ID" value="KAK2110136.1"/>
    <property type="molecule type" value="Genomic_DNA"/>
</dbReference>
<feature type="compositionally biased region" description="Pro residues" evidence="1">
    <location>
        <begin position="18"/>
        <end position="27"/>
    </location>
</feature>
<keyword evidence="3" id="KW-1185">Reference proteome</keyword>
<gene>
    <name evidence="2" type="ORF">P7K49_009882</name>
</gene>